<keyword evidence="2" id="KW-1185">Reference proteome</keyword>
<comment type="caution">
    <text evidence="1">The sequence shown here is derived from an EMBL/GenBank/DDBJ whole genome shotgun (WGS) entry which is preliminary data.</text>
</comment>
<name>A0ABW1J853_9PSEU</name>
<dbReference type="Proteomes" id="UP001596302">
    <property type="component" value="Unassembled WGS sequence"/>
</dbReference>
<organism evidence="1 2">
    <name type="scientific">Pseudonocardia hispaniensis</name>
    <dbReference type="NCBI Taxonomy" id="904933"/>
    <lineage>
        <taxon>Bacteria</taxon>
        <taxon>Bacillati</taxon>
        <taxon>Actinomycetota</taxon>
        <taxon>Actinomycetes</taxon>
        <taxon>Pseudonocardiales</taxon>
        <taxon>Pseudonocardiaceae</taxon>
        <taxon>Pseudonocardia</taxon>
    </lineage>
</organism>
<evidence type="ECO:0000313" key="1">
    <source>
        <dbReference type="EMBL" id="MFC5996622.1"/>
    </source>
</evidence>
<sequence>MVRVRRAEEAIGRAREIGALLTAAREQPLEPAEISVARAEELVEAVRAGRART</sequence>
<protein>
    <submittedName>
        <fullName evidence="1">Uncharacterized protein</fullName>
    </submittedName>
</protein>
<gene>
    <name evidence="1" type="ORF">ACFQE5_20655</name>
</gene>
<evidence type="ECO:0000313" key="2">
    <source>
        <dbReference type="Proteomes" id="UP001596302"/>
    </source>
</evidence>
<accession>A0ABW1J853</accession>
<reference evidence="2" key="1">
    <citation type="journal article" date="2019" name="Int. J. Syst. Evol. Microbiol.">
        <title>The Global Catalogue of Microorganisms (GCM) 10K type strain sequencing project: providing services to taxonomists for standard genome sequencing and annotation.</title>
        <authorList>
            <consortium name="The Broad Institute Genomics Platform"/>
            <consortium name="The Broad Institute Genome Sequencing Center for Infectious Disease"/>
            <person name="Wu L."/>
            <person name="Ma J."/>
        </authorList>
    </citation>
    <scope>NUCLEOTIDE SEQUENCE [LARGE SCALE GENOMIC DNA]</scope>
    <source>
        <strain evidence="2">CCM 8391</strain>
    </source>
</reference>
<dbReference type="EMBL" id="JBHSQW010000044">
    <property type="protein sequence ID" value="MFC5996622.1"/>
    <property type="molecule type" value="Genomic_DNA"/>
</dbReference>
<dbReference type="RefSeq" id="WP_379587381.1">
    <property type="nucleotide sequence ID" value="NZ_JBHSQW010000044.1"/>
</dbReference>
<proteinExistence type="predicted"/>